<evidence type="ECO:0000256" key="6">
    <source>
        <dbReference type="ARBA" id="ARBA00022801"/>
    </source>
</evidence>
<evidence type="ECO:0000259" key="12">
    <source>
        <dbReference type="PROSITE" id="PS51721"/>
    </source>
</evidence>
<comment type="cofactor">
    <cofactor evidence="10">
        <name>Zn(2+)</name>
        <dbReference type="ChEBI" id="CHEBI:29105"/>
    </cofactor>
    <text evidence="10">Binds 1 zinc ion per subunit.</text>
</comment>
<feature type="domain" description="EngC GTPase" evidence="11">
    <location>
        <begin position="74"/>
        <end position="219"/>
    </location>
</feature>
<keyword evidence="4 10" id="KW-0699">rRNA-binding</keyword>
<dbReference type="InterPro" id="IPR010914">
    <property type="entry name" value="RsgA_GTPase_dom"/>
</dbReference>
<dbReference type="Pfam" id="PF03193">
    <property type="entry name" value="RsgA_GTPase"/>
    <property type="match status" value="1"/>
</dbReference>
<evidence type="ECO:0000256" key="9">
    <source>
        <dbReference type="ARBA" id="ARBA00023134"/>
    </source>
</evidence>
<comment type="caution">
    <text evidence="13">The sequence shown here is derived from an EMBL/GenBank/DDBJ whole genome shotgun (WGS) entry which is preliminary data.</text>
</comment>
<comment type="subcellular location">
    <subcellularLocation>
        <location evidence="10">Cytoplasm</location>
    </subcellularLocation>
</comment>
<feature type="binding site" evidence="10">
    <location>
        <begin position="114"/>
        <end position="117"/>
    </location>
    <ligand>
        <name>GTP</name>
        <dbReference type="ChEBI" id="CHEBI:37565"/>
    </ligand>
</feature>
<organism evidence="13">
    <name type="scientific">Caldicellulosiruptor owensensis</name>
    <dbReference type="NCBI Taxonomy" id="55205"/>
    <lineage>
        <taxon>Bacteria</taxon>
        <taxon>Bacillati</taxon>
        <taxon>Bacillota</taxon>
        <taxon>Bacillota incertae sedis</taxon>
        <taxon>Caldicellulosiruptorales</taxon>
        <taxon>Caldicellulosiruptoraceae</taxon>
        <taxon>Caldicellulosiruptor</taxon>
    </lineage>
</organism>
<evidence type="ECO:0000256" key="2">
    <source>
        <dbReference type="ARBA" id="ARBA00022517"/>
    </source>
</evidence>
<dbReference type="InterPro" id="IPR004881">
    <property type="entry name" value="Ribosome_biogen_GTPase_RsgA"/>
</dbReference>
<comment type="function">
    <text evidence="10">One of several proteins that assist in the late maturation steps of the functional core of the 30S ribosomal subunit. Helps release RbfA from mature subunits. May play a role in the assembly of ribosomal proteins into the subunit. Circularly permuted GTPase that catalyzes slow GTP hydrolysis, GTPase activity is stimulated by the 30S ribosomal subunit.</text>
</comment>
<evidence type="ECO:0000256" key="10">
    <source>
        <dbReference type="HAMAP-Rule" id="MF_01820"/>
    </source>
</evidence>
<feature type="binding site" evidence="10">
    <location>
        <position position="249"/>
    </location>
    <ligand>
        <name>Zn(2+)</name>
        <dbReference type="ChEBI" id="CHEBI:29105"/>
    </ligand>
</feature>
<evidence type="ECO:0000256" key="8">
    <source>
        <dbReference type="ARBA" id="ARBA00022884"/>
    </source>
</evidence>
<comment type="similarity">
    <text evidence="10">Belongs to the TRAFAC class YlqF/YawG GTPase family. RsgA subfamily.</text>
</comment>
<keyword evidence="8 10" id="KW-0694">RNA-binding</keyword>
<protein>
    <recommendedName>
        <fullName evidence="10">Small ribosomal subunit biogenesis GTPase RsgA</fullName>
        <ecNumber evidence="10">3.6.1.-</ecNumber>
    </recommendedName>
</protein>
<feature type="domain" description="CP-type G" evidence="12">
    <location>
        <begin position="65"/>
        <end position="221"/>
    </location>
</feature>
<dbReference type="GO" id="GO:0005525">
    <property type="term" value="F:GTP binding"/>
    <property type="evidence" value="ECO:0007669"/>
    <property type="project" value="UniProtKB-UniRule"/>
</dbReference>
<feature type="binding site" evidence="10">
    <location>
        <position position="244"/>
    </location>
    <ligand>
        <name>Zn(2+)</name>
        <dbReference type="ChEBI" id="CHEBI:29105"/>
    </ligand>
</feature>
<dbReference type="InterPro" id="IPR031944">
    <property type="entry name" value="RsgA_N"/>
</dbReference>
<accession>A0A7C5V520</accession>
<dbReference type="EC" id="3.6.1.-" evidence="10"/>
<feature type="binding site" evidence="10">
    <location>
        <position position="257"/>
    </location>
    <ligand>
        <name>Zn(2+)</name>
        <dbReference type="ChEBI" id="CHEBI:29105"/>
    </ligand>
</feature>
<evidence type="ECO:0000313" key="13">
    <source>
        <dbReference type="EMBL" id="HHS01565.1"/>
    </source>
</evidence>
<dbReference type="CDD" id="cd04466">
    <property type="entry name" value="S1_YloQ_GTPase"/>
    <property type="match status" value="1"/>
</dbReference>
<proteinExistence type="inferred from homology"/>
<dbReference type="GO" id="GO:0046872">
    <property type="term" value="F:metal ion binding"/>
    <property type="evidence" value="ECO:0007669"/>
    <property type="project" value="UniProtKB-KW"/>
</dbReference>
<dbReference type="EMBL" id="DRUZ01000040">
    <property type="protein sequence ID" value="HHS01565.1"/>
    <property type="molecule type" value="Genomic_DNA"/>
</dbReference>
<dbReference type="GO" id="GO:0005737">
    <property type="term" value="C:cytoplasm"/>
    <property type="evidence" value="ECO:0007669"/>
    <property type="project" value="UniProtKB-SubCell"/>
</dbReference>
<keyword evidence="6 10" id="KW-0378">Hydrolase</keyword>
<evidence type="ECO:0000256" key="7">
    <source>
        <dbReference type="ARBA" id="ARBA00022833"/>
    </source>
</evidence>
<keyword evidence="1 10" id="KW-0963">Cytoplasm</keyword>
<dbReference type="GO" id="GO:0042274">
    <property type="term" value="P:ribosomal small subunit biogenesis"/>
    <property type="evidence" value="ECO:0007669"/>
    <property type="project" value="UniProtKB-UniRule"/>
</dbReference>
<keyword evidence="2 10" id="KW-0690">Ribosome biogenesis</keyword>
<evidence type="ECO:0000256" key="1">
    <source>
        <dbReference type="ARBA" id="ARBA00022490"/>
    </source>
</evidence>
<dbReference type="PANTHER" id="PTHR32120">
    <property type="entry name" value="SMALL RIBOSOMAL SUBUNIT BIOGENESIS GTPASE RSGA"/>
    <property type="match status" value="1"/>
</dbReference>
<dbReference type="GO" id="GO:0019843">
    <property type="term" value="F:rRNA binding"/>
    <property type="evidence" value="ECO:0007669"/>
    <property type="project" value="UniProtKB-KW"/>
</dbReference>
<keyword evidence="5 10" id="KW-0547">Nucleotide-binding</keyword>
<dbReference type="HAMAP" id="MF_01820">
    <property type="entry name" value="GTPase_RsgA"/>
    <property type="match status" value="1"/>
</dbReference>
<dbReference type="AlphaFoldDB" id="A0A7C5V520"/>
<keyword evidence="3 10" id="KW-0479">Metal-binding</keyword>
<dbReference type="Pfam" id="PF16745">
    <property type="entry name" value="RsgA_N"/>
    <property type="match status" value="1"/>
</dbReference>
<dbReference type="GO" id="GO:0003924">
    <property type="term" value="F:GTPase activity"/>
    <property type="evidence" value="ECO:0007669"/>
    <property type="project" value="UniProtKB-UniRule"/>
</dbReference>
<dbReference type="InterPro" id="IPR027417">
    <property type="entry name" value="P-loop_NTPase"/>
</dbReference>
<feature type="binding site" evidence="10">
    <location>
        <position position="251"/>
    </location>
    <ligand>
        <name>Zn(2+)</name>
        <dbReference type="ChEBI" id="CHEBI:29105"/>
    </ligand>
</feature>
<evidence type="ECO:0000256" key="5">
    <source>
        <dbReference type="ARBA" id="ARBA00022741"/>
    </source>
</evidence>
<dbReference type="Gene3D" id="2.40.50.140">
    <property type="entry name" value="Nucleic acid-binding proteins"/>
    <property type="match status" value="1"/>
</dbReference>
<dbReference type="Gene3D" id="3.40.50.300">
    <property type="entry name" value="P-loop containing nucleotide triphosphate hydrolases"/>
    <property type="match status" value="1"/>
</dbReference>
<dbReference type="InterPro" id="IPR012340">
    <property type="entry name" value="NA-bd_OB-fold"/>
</dbReference>
<reference evidence="13" key="1">
    <citation type="journal article" date="2020" name="mSystems">
        <title>Genome- and Community-Level Interaction Insights into Carbon Utilization and Element Cycling Functions of Hydrothermarchaeota in Hydrothermal Sediment.</title>
        <authorList>
            <person name="Zhou Z."/>
            <person name="Liu Y."/>
            <person name="Xu W."/>
            <person name="Pan J."/>
            <person name="Luo Z.H."/>
            <person name="Li M."/>
        </authorList>
    </citation>
    <scope>NUCLEOTIDE SEQUENCE [LARGE SCALE GENOMIC DNA]</scope>
    <source>
        <strain evidence="13">SpSt-102</strain>
    </source>
</reference>
<feature type="binding site" evidence="10">
    <location>
        <begin position="163"/>
        <end position="171"/>
    </location>
    <ligand>
        <name>GTP</name>
        <dbReference type="ChEBI" id="CHEBI:37565"/>
    </ligand>
</feature>
<keyword evidence="9 10" id="KW-0342">GTP-binding</keyword>
<keyword evidence="7 10" id="KW-0862">Zinc</keyword>
<evidence type="ECO:0000256" key="3">
    <source>
        <dbReference type="ARBA" id="ARBA00022723"/>
    </source>
</evidence>
<dbReference type="InterPro" id="IPR030378">
    <property type="entry name" value="G_CP_dom"/>
</dbReference>
<comment type="subunit">
    <text evidence="10">Monomer. Associates with 30S ribosomal subunit, binds 16S rRNA.</text>
</comment>
<dbReference type="PROSITE" id="PS50936">
    <property type="entry name" value="ENGC_GTPASE"/>
    <property type="match status" value="1"/>
</dbReference>
<sequence>MQINGVIGKLIAGFYYVYDHEGNVYECRARGVFRKDDIAPLVGDNVVIVEKSKGAYVIDKILPRKNQLVRPPIANVDIAIVVVASVSPEVSLIALDKLLVNVLKEKVKPVICVNKVDLDGGNTFEMIKSQYTVFDVIGVSAKTGEGISQLKDYIQGRISVFAGQSGVGKSSILNCLIPGANLKVGEISKKIERGRHTTRVVELLRVDEDTYIADTPGFSSIEIIGLLRNELKYYYPEFYDFEGCRFPGCNHIFEPDCMVKVAVTEKKINFERYERYKQIFMQLPAQKEYS</sequence>
<dbReference type="PROSITE" id="PS51721">
    <property type="entry name" value="G_CP"/>
    <property type="match status" value="1"/>
</dbReference>
<dbReference type="Gene3D" id="1.10.40.50">
    <property type="entry name" value="Probable gtpase engc, domain 3"/>
    <property type="match status" value="1"/>
</dbReference>
<dbReference type="SUPFAM" id="SSF50249">
    <property type="entry name" value="Nucleic acid-binding proteins"/>
    <property type="match status" value="1"/>
</dbReference>
<dbReference type="SUPFAM" id="SSF52540">
    <property type="entry name" value="P-loop containing nucleoside triphosphate hydrolases"/>
    <property type="match status" value="1"/>
</dbReference>
<dbReference type="PANTHER" id="PTHR32120:SF11">
    <property type="entry name" value="SMALL RIBOSOMAL SUBUNIT BIOGENESIS GTPASE RSGA 1, MITOCHONDRIAL-RELATED"/>
    <property type="match status" value="1"/>
</dbReference>
<dbReference type="NCBIfam" id="TIGR00157">
    <property type="entry name" value="ribosome small subunit-dependent GTPase A"/>
    <property type="match status" value="1"/>
</dbReference>
<dbReference type="CDD" id="cd01854">
    <property type="entry name" value="YjeQ_EngC"/>
    <property type="match status" value="1"/>
</dbReference>
<evidence type="ECO:0000256" key="4">
    <source>
        <dbReference type="ARBA" id="ARBA00022730"/>
    </source>
</evidence>
<gene>
    <name evidence="10 13" type="primary">rsgA</name>
    <name evidence="13" type="ORF">ENL71_03390</name>
</gene>
<evidence type="ECO:0000259" key="11">
    <source>
        <dbReference type="PROSITE" id="PS50936"/>
    </source>
</evidence>
<name>A0A7C5V520_9FIRM</name>